<dbReference type="EMBL" id="DF238840">
    <property type="protein sequence ID" value="GAF26116.1"/>
    <property type="molecule type" value="Genomic_DNA"/>
</dbReference>
<reference evidence="1" key="1">
    <citation type="journal article" date="2014" name="Gene">
        <title>Genome-guided analysis of transformation efficiency and carbon dioxide assimilation by Moorella thermoacetica Y72.</title>
        <authorList>
            <person name="Tsukahara K."/>
            <person name="Kita A."/>
            <person name="Nakashimada Y."/>
            <person name="Hoshino T."/>
            <person name="Murakami K."/>
        </authorList>
    </citation>
    <scope>NUCLEOTIDE SEQUENCE [LARGE SCALE GENOMIC DNA]</scope>
    <source>
        <strain evidence="1">Y72</strain>
    </source>
</reference>
<protein>
    <submittedName>
        <fullName evidence="1">Family 1 extracellular solute-binding protein</fullName>
    </submittedName>
</protein>
<evidence type="ECO:0000313" key="1">
    <source>
        <dbReference type="EMBL" id="GAF26116.1"/>
    </source>
</evidence>
<dbReference type="Proteomes" id="UP000063718">
    <property type="component" value="Unassembled WGS sequence"/>
</dbReference>
<name>A0A0S6UCW0_NEOTH</name>
<proteinExistence type="predicted"/>
<dbReference type="AlphaFoldDB" id="A0A0S6UCW0"/>
<sequence>MQFPVTCLLWQFLKSKVNQDIGLLDHISHINQATHFRPVDVHLVGNAPELGTGTAGSDADTGGGQFLEHSGNIALTGGVDIFIGGHYPVDVQKQADAMPFGQGRPGQAIGRI</sequence>
<gene>
    <name evidence="1" type="ORF">MTY_1454</name>
</gene>
<accession>A0A0S6UCW0</accession>
<organism evidence="1">
    <name type="scientific">Moorella thermoacetica Y72</name>
    <dbReference type="NCBI Taxonomy" id="1325331"/>
    <lineage>
        <taxon>Bacteria</taxon>
        <taxon>Bacillati</taxon>
        <taxon>Bacillota</taxon>
        <taxon>Clostridia</taxon>
        <taxon>Neomoorellales</taxon>
        <taxon>Neomoorellaceae</taxon>
        <taxon>Neomoorella</taxon>
    </lineage>
</organism>